<dbReference type="PANTHER" id="PTHR23521:SF2">
    <property type="entry name" value="TRANSPORTER MFS SUPERFAMILY"/>
    <property type="match status" value="1"/>
</dbReference>
<feature type="transmembrane region" description="Helical" evidence="7">
    <location>
        <begin position="241"/>
        <end position="265"/>
    </location>
</feature>
<dbReference type="GO" id="GO:0005886">
    <property type="term" value="C:plasma membrane"/>
    <property type="evidence" value="ECO:0007669"/>
    <property type="project" value="UniProtKB-SubCell"/>
</dbReference>
<dbReference type="PROSITE" id="PS50850">
    <property type="entry name" value="MFS"/>
    <property type="match status" value="1"/>
</dbReference>
<dbReference type="Pfam" id="PF07690">
    <property type="entry name" value="MFS_1"/>
    <property type="match status" value="1"/>
</dbReference>
<feature type="transmembrane region" description="Helical" evidence="7">
    <location>
        <begin position="196"/>
        <end position="220"/>
    </location>
</feature>
<sequence>MGVRVFAMRPRPGGGFGFVFLMTTFPVQASAVGGWRTVLRSVAALLLGYTILMAGNGLFTTLTALRLIGSGLSTTLTGLVQSLYYVGFFAGTFACGGLIRQVGHHRAFAVMAATITCVALAQSLGVSPWLWALCRLLTGMALVGIFMVMESWLNGCAANHLRGQVMSVYMITGYLGISAGQWLLNVPLSASGSLFSVVGILFALSAIPVTLTTPGTHLGVSPNLLETIFRLLATVRQMARLAPIGLGATLVAGGLSGAFYTMIPVFFARHGYGEADIAEFMGLSMLAALSLQWPVGRLSDRVDRRTLLARLCLAIGAIALVIALSGKTAWMLWLILAYVSVTFTLYGVASAIVNDVMPPESRIDTSSVLLLAFAAGGIAGPLLVSLFMDGLGPAGYFYCSAVLSFGLLAVMVRYRPPARDA</sequence>
<gene>
    <name evidence="9" type="ORF">SAMN02745746_00862</name>
</gene>
<name>A0A1Y6BGR7_9NEIS</name>
<dbReference type="InterPro" id="IPR047200">
    <property type="entry name" value="MFS_YcaD-like"/>
</dbReference>
<dbReference type="GO" id="GO:0022857">
    <property type="term" value="F:transmembrane transporter activity"/>
    <property type="evidence" value="ECO:0007669"/>
    <property type="project" value="InterPro"/>
</dbReference>
<feature type="transmembrane region" description="Helical" evidence="7">
    <location>
        <begin position="42"/>
        <end position="62"/>
    </location>
</feature>
<dbReference type="PANTHER" id="PTHR23521">
    <property type="entry name" value="TRANSPORTER MFS SUPERFAMILY"/>
    <property type="match status" value="1"/>
</dbReference>
<feature type="transmembrane region" description="Helical" evidence="7">
    <location>
        <begin position="82"/>
        <end position="99"/>
    </location>
</feature>
<comment type="subcellular location">
    <subcellularLocation>
        <location evidence="1">Cell membrane</location>
        <topology evidence="1">Multi-pass membrane protein</topology>
    </subcellularLocation>
</comment>
<evidence type="ECO:0000313" key="10">
    <source>
        <dbReference type="Proteomes" id="UP000192920"/>
    </source>
</evidence>
<accession>A0A1Y6BGR7</accession>
<dbReference type="Gene3D" id="1.20.1250.20">
    <property type="entry name" value="MFS general substrate transporter like domains"/>
    <property type="match status" value="2"/>
</dbReference>
<dbReference type="SUPFAM" id="SSF103473">
    <property type="entry name" value="MFS general substrate transporter"/>
    <property type="match status" value="1"/>
</dbReference>
<feature type="transmembrane region" description="Helical" evidence="7">
    <location>
        <begin position="15"/>
        <end position="35"/>
    </location>
</feature>
<evidence type="ECO:0000256" key="1">
    <source>
        <dbReference type="ARBA" id="ARBA00004651"/>
    </source>
</evidence>
<keyword evidence="10" id="KW-1185">Reference proteome</keyword>
<keyword evidence="6 7" id="KW-0472">Membrane</keyword>
<feature type="transmembrane region" description="Helical" evidence="7">
    <location>
        <begin position="106"/>
        <end position="124"/>
    </location>
</feature>
<dbReference type="InterPro" id="IPR011701">
    <property type="entry name" value="MFS"/>
</dbReference>
<dbReference type="InterPro" id="IPR036259">
    <property type="entry name" value="MFS_trans_sf"/>
</dbReference>
<evidence type="ECO:0000256" key="5">
    <source>
        <dbReference type="ARBA" id="ARBA00022989"/>
    </source>
</evidence>
<dbReference type="AlphaFoldDB" id="A0A1Y6BGR7"/>
<evidence type="ECO:0000259" key="8">
    <source>
        <dbReference type="PROSITE" id="PS50850"/>
    </source>
</evidence>
<evidence type="ECO:0000256" key="4">
    <source>
        <dbReference type="ARBA" id="ARBA00022692"/>
    </source>
</evidence>
<keyword evidence="2" id="KW-0813">Transport</keyword>
<protein>
    <submittedName>
        <fullName evidence="9">Predicted arabinose efflux permease, MFS family</fullName>
    </submittedName>
</protein>
<feature type="transmembrane region" description="Helical" evidence="7">
    <location>
        <begin position="277"/>
        <end position="295"/>
    </location>
</feature>
<feature type="transmembrane region" description="Helical" evidence="7">
    <location>
        <begin position="394"/>
        <end position="414"/>
    </location>
</feature>
<reference evidence="10" key="1">
    <citation type="submission" date="2017-04" db="EMBL/GenBank/DDBJ databases">
        <authorList>
            <person name="Varghese N."/>
            <person name="Submissions S."/>
        </authorList>
    </citation>
    <scope>NUCLEOTIDE SEQUENCE [LARGE SCALE GENOMIC DNA]</scope>
    <source>
        <strain evidence="10">DSM 22618</strain>
    </source>
</reference>
<organism evidence="9 10">
    <name type="scientific">Pseudogulbenkiania subflava DSM 22618</name>
    <dbReference type="NCBI Taxonomy" id="1123014"/>
    <lineage>
        <taxon>Bacteria</taxon>
        <taxon>Pseudomonadati</taxon>
        <taxon>Pseudomonadota</taxon>
        <taxon>Betaproteobacteria</taxon>
        <taxon>Neisseriales</taxon>
        <taxon>Chromobacteriaceae</taxon>
        <taxon>Pseudogulbenkiania</taxon>
    </lineage>
</organism>
<evidence type="ECO:0000313" key="9">
    <source>
        <dbReference type="EMBL" id="SMF03127.1"/>
    </source>
</evidence>
<dbReference type="CDD" id="cd17477">
    <property type="entry name" value="MFS_YcaD_like"/>
    <property type="match status" value="1"/>
</dbReference>
<feature type="transmembrane region" description="Helical" evidence="7">
    <location>
        <begin position="330"/>
        <end position="356"/>
    </location>
</feature>
<dbReference type="STRING" id="1123014.SAMN02745746_00862"/>
<dbReference type="Proteomes" id="UP000192920">
    <property type="component" value="Unassembled WGS sequence"/>
</dbReference>
<dbReference type="InterPro" id="IPR020846">
    <property type="entry name" value="MFS_dom"/>
</dbReference>
<evidence type="ECO:0000256" key="7">
    <source>
        <dbReference type="SAM" id="Phobius"/>
    </source>
</evidence>
<proteinExistence type="predicted"/>
<feature type="transmembrane region" description="Helical" evidence="7">
    <location>
        <begin position="130"/>
        <end position="153"/>
    </location>
</feature>
<keyword evidence="4 7" id="KW-0812">Transmembrane</keyword>
<feature type="transmembrane region" description="Helical" evidence="7">
    <location>
        <begin position="307"/>
        <end position="324"/>
    </location>
</feature>
<feature type="domain" description="Major facilitator superfamily (MFS) profile" evidence="8">
    <location>
        <begin position="36"/>
        <end position="419"/>
    </location>
</feature>
<feature type="transmembrane region" description="Helical" evidence="7">
    <location>
        <begin position="368"/>
        <end position="388"/>
    </location>
</feature>
<keyword evidence="5 7" id="KW-1133">Transmembrane helix</keyword>
<evidence type="ECO:0000256" key="6">
    <source>
        <dbReference type="ARBA" id="ARBA00023136"/>
    </source>
</evidence>
<evidence type="ECO:0000256" key="2">
    <source>
        <dbReference type="ARBA" id="ARBA00022448"/>
    </source>
</evidence>
<dbReference type="EMBL" id="FXAG01000003">
    <property type="protein sequence ID" value="SMF03127.1"/>
    <property type="molecule type" value="Genomic_DNA"/>
</dbReference>
<keyword evidence="3" id="KW-1003">Cell membrane</keyword>
<evidence type="ECO:0000256" key="3">
    <source>
        <dbReference type="ARBA" id="ARBA00022475"/>
    </source>
</evidence>
<feature type="transmembrane region" description="Helical" evidence="7">
    <location>
        <begin position="165"/>
        <end position="184"/>
    </location>
</feature>